<dbReference type="Proteomes" id="UP001060170">
    <property type="component" value="Chromosome 9"/>
</dbReference>
<organism evidence="1 2">
    <name type="scientific">Puccinia striiformis f. sp. tritici</name>
    <dbReference type="NCBI Taxonomy" id="168172"/>
    <lineage>
        <taxon>Eukaryota</taxon>
        <taxon>Fungi</taxon>
        <taxon>Dikarya</taxon>
        <taxon>Basidiomycota</taxon>
        <taxon>Pucciniomycotina</taxon>
        <taxon>Pucciniomycetes</taxon>
        <taxon>Pucciniales</taxon>
        <taxon>Pucciniaceae</taxon>
        <taxon>Puccinia</taxon>
    </lineage>
</organism>
<reference evidence="2" key="1">
    <citation type="journal article" date="2018" name="BMC Genomics">
        <title>Genomic insights into host adaptation between the wheat stripe rust pathogen (Puccinia striiformis f. sp. tritici) and the barley stripe rust pathogen (Puccinia striiformis f. sp. hordei).</title>
        <authorList>
            <person name="Xia C."/>
            <person name="Wang M."/>
            <person name="Yin C."/>
            <person name="Cornejo O.E."/>
            <person name="Hulbert S.H."/>
            <person name="Chen X."/>
        </authorList>
    </citation>
    <scope>NUCLEOTIDE SEQUENCE [LARGE SCALE GENOMIC DNA]</scope>
    <source>
        <strain evidence="2">93-210</strain>
    </source>
</reference>
<accession>A0ACC0E9E1</accession>
<dbReference type="EMBL" id="CM045873">
    <property type="protein sequence ID" value="KAI7948156.1"/>
    <property type="molecule type" value="Genomic_DNA"/>
</dbReference>
<gene>
    <name evidence="1" type="ORF">MJO28_010064</name>
</gene>
<keyword evidence="2" id="KW-1185">Reference proteome</keyword>
<comment type="caution">
    <text evidence="1">The sequence shown here is derived from an EMBL/GenBank/DDBJ whole genome shotgun (WGS) entry which is preliminary data.</text>
</comment>
<sequence>MNKDLISKIREETIEVLGDDGVDDQQSVTYENYKQFLWAQAVVLEALRLHPGVPKNVKLAVNADKIPGGPTIEAGDIVRWSDWQMARDPSIWGDDCGEFKPQRWFDDTGALRQFGQFKFHVFNVRLMNATCR</sequence>
<name>A0ACC0E9E1_9BASI</name>
<protein>
    <submittedName>
        <fullName evidence="1">Uncharacterized protein</fullName>
    </submittedName>
</protein>
<evidence type="ECO:0000313" key="1">
    <source>
        <dbReference type="EMBL" id="KAI7948156.1"/>
    </source>
</evidence>
<reference evidence="1 2" key="3">
    <citation type="journal article" date="2022" name="Microbiol. Spectr.">
        <title>Folding features and dynamics of 3D genome architecture in plant fungal pathogens.</title>
        <authorList>
            <person name="Xia C."/>
        </authorList>
    </citation>
    <scope>NUCLEOTIDE SEQUENCE [LARGE SCALE GENOMIC DNA]</scope>
    <source>
        <strain evidence="1 2">93-210</strain>
    </source>
</reference>
<proteinExistence type="predicted"/>
<evidence type="ECO:0000313" key="2">
    <source>
        <dbReference type="Proteomes" id="UP001060170"/>
    </source>
</evidence>
<reference evidence="2" key="2">
    <citation type="journal article" date="2018" name="Mol. Plant Microbe Interact.">
        <title>Genome sequence resources for the wheat stripe rust pathogen (Puccinia striiformis f. sp. tritici) and the barley stripe rust pathogen (Puccinia striiformis f. sp. hordei).</title>
        <authorList>
            <person name="Xia C."/>
            <person name="Wang M."/>
            <person name="Yin C."/>
            <person name="Cornejo O.E."/>
            <person name="Hulbert S.H."/>
            <person name="Chen X."/>
        </authorList>
    </citation>
    <scope>NUCLEOTIDE SEQUENCE [LARGE SCALE GENOMIC DNA]</scope>
    <source>
        <strain evidence="2">93-210</strain>
    </source>
</reference>